<feature type="chain" id="PRO_5046656589" description="Outer membrane protein beta-barrel domain-containing protein" evidence="1">
    <location>
        <begin position="22"/>
        <end position="169"/>
    </location>
</feature>
<proteinExistence type="predicted"/>
<reference evidence="2 3" key="1">
    <citation type="submission" date="2014-09" db="EMBL/GenBank/DDBJ databases">
        <title>Alistipes sp. 627, sp. nov., a novel member of the family Rikenellaceae isolated from human faeces.</title>
        <authorList>
            <person name="Shkoporov A.N."/>
            <person name="Chaplin A.V."/>
            <person name="Motuzova O.V."/>
            <person name="Kafarskaia L.I."/>
            <person name="Khokhlova E.V."/>
            <person name="Efimov B.A."/>
        </authorList>
    </citation>
    <scope>NUCLEOTIDE SEQUENCE [LARGE SCALE GENOMIC DNA]</scope>
    <source>
        <strain evidence="2 3">627</strain>
    </source>
</reference>
<protein>
    <recommendedName>
        <fullName evidence="4">Outer membrane protein beta-barrel domain-containing protein</fullName>
    </recommendedName>
</protein>
<evidence type="ECO:0000313" key="2">
    <source>
        <dbReference type="EMBL" id="KHE43036.1"/>
    </source>
</evidence>
<evidence type="ECO:0000256" key="1">
    <source>
        <dbReference type="SAM" id="SignalP"/>
    </source>
</evidence>
<evidence type="ECO:0000313" key="3">
    <source>
        <dbReference type="Proteomes" id="UP000030889"/>
    </source>
</evidence>
<dbReference type="EMBL" id="JRGF01000001">
    <property type="protein sequence ID" value="KHE43036.1"/>
    <property type="molecule type" value="Genomic_DNA"/>
</dbReference>
<keyword evidence="1" id="KW-0732">Signal</keyword>
<organism evidence="2 3">
    <name type="scientific">Alistipes inops</name>
    <dbReference type="NCBI Taxonomy" id="1501391"/>
    <lineage>
        <taxon>Bacteria</taxon>
        <taxon>Pseudomonadati</taxon>
        <taxon>Bacteroidota</taxon>
        <taxon>Bacteroidia</taxon>
        <taxon>Bacteroidales</taxon>
        <taxon>Rikenellaceae</taxon>
        <taxon>Alistipes</taxon>
    </lineage>
</organism>
<name>A0ABR4YMY9_9BACT</name>
<keyword evidence="3" id="KW-1185">Reference proteome</keyword>
<gene>
    <name evidence="2" type="ORF">LG35_00840</name>
</gene>
<comment type="caution">
    <text evidence="2">The sequence shown here is derived from an EMBL/GenBank/DDBJ whole genome shotgun (WGS) entry which is preliminary data.</text>
</comment>
<evidence type="ECO:0008006" key="4">
    <source>
        <dbReference type="Google" id="ProtNLM"/>
    </source>
</evidence>
<dbReference type="Proteomes" id="UP000030889">
    <property type="component" value="Unassembled WGS sequence"/>
</dbReference>
<feature type="signal peptide" evidence="1">
    <location>
        <begin position="1"/>
        <end position="21"/>
    </location>
</feature>
<sequence>MKMKWLSVLTALLCFAATATGQGRGFMYSVSTEIGNNFRKNTGFSPIDVAFTPGYAFDGRFFVGVPLTLSNELFRTDGVQNYENNFRMGISAGYNILSGHGTLVSLSAAFGGSVYTQYHRSLYYDLCAKWGTSAYFKPLVGLGVRYYQSLGNTGRDRLCLYVSIGFRFN</sequence>
<accession>A0ABR4YMY9</accession>
<dbReference type="RefSeq" id="WP_035471287.1">
    <property type="nucleotide sequence ID" value="NZ_JRGF01000001.1"/>
</dbReference>